<accession>A0A1T4LPZ2</accession>
<dbReference type="CDD" id="cd00118">
    <property type="entry name" value="LysM"/>
    <property type="match status" value="1"/>
</dbReference>
<dbReference type="Proteomes" id="UP000190625">
    <property type="component" value="Unassembled WGS sequence"/>
</dbReference>
<dbReference type="InterPro" id="IPR018392">
    <property type="entry name" value="LysM"/>
</dbReference>
<dbReference type="PANTHER" id="PTHR33734:SF22">
    <property type="entry name" value="MEMBRANE-BOUND LYTIC MUREIN TRANSGLYCOSYLASE D"/>
    <property type="match status" value="1"/>
</dbReference>
<reference evidence="3" key="1">
    <citation type="submission" date="2017-02" db="EMBL/GenBank/DDBJ databases">
        <authorList>
            <person name="Varghese N."/>
            <person name="Submissions S."/>
        </authorList>
    </citation>
    <scope>NUCLEOTIDE SEQUENCE [LARGE SCALE GENOMIC DNA]</scope>
    <source>
        <strain evidence="3">ATCC BAA-73</strain>
    </source>
</reference>
<evidence type="ECO:0000259" key="1">
    <source>
        <dbReference type="PROSITE" id="PS51782"/>
    </source>
</evidence>
<dbReference type="InterPro" id="IPR038144">
    <property type="entry name" value="IPI"/>
</dbReference>
<dbReference type="PANTHER" id="PTHR33734">
    <property type="entry name" value="LYSM DOMAIN-CONTAINING GPI-ANCHORED PROTEIN 2"/>
    <property type="match status" value="1"/>
</dbReference>
<dbReference type="InterPro" id="IPR020481">
    <property type="entry name" value="Intracell_prot_inh_BsuPI"/>
</dbReference>
<dbReference type="STRING" id="142842.SAMN02745118_01203"/>
<proteinExistence type="predicted"/>
<organism evidence="2 3">
    <name type="scientific">Selenihalanaerobacter shriftii</name>
    <dbReference type="NCBI Taxonomy" id="142842"/>
    <lineage>
        <taxon>Bacteria</taxon>
        <taxon>Bacillati</taxon>
        <taxon>Bacillota</taxon>
        <taxon>Clostridia</taxon>
        <taxon>Halanaerobiales</taxon>
        <taxon>Halobacteroidaceae</taxon>
        <taxon>Selenihalanaerobacter</taxon>
    </lineage>
</organism>
<evidence type="ECO:0000313" key="3">
    <source>
        <dbReference type="Proteomes" id="UP000190625"/>
    </source>
</evidence>
<dbReference type="EMBL" id="FUWM01000009">
    <property type="protein sequence ID" value="SJZ56706.1"/>
    <property type="molecule type" value="Genomic_DNA"/>
</dbReference>
<protein>
    <submittedName>
        <fullName evidence="2">LysM domain-containing protein</fullName>
    </submittedName>
</protein>
<dbReference type="OrthoDB" id="1357684at2"/>
<dbReference type="Gene3D" id="2.60.40.2360">
    <property type="entry name" value="Intracellular proteinase inhibitor BsuPI"/>
    <property type="match status" value="1"/>
</dbReference>
<gene>
    <name evidence="2" type="ORF">SAMN02745118_01203</name>
</gene>
<dbReference type="AlphaFoldDB" id="A0A1T4LPZ2"/>
<dbReference type="Gene3D" id="3.10.350.10">
    <property type="entry name" value="LysM domain"/>
    <property type="match status" value="1"/>
</dbReference>
<sequence>MEYVVKRGDTLYKIARRFNTTVAEIVEANQLQNINVLEVGQVIIIPVEDHEDMEEIIEDREDIIEEDVTVLPTQNFDYEIVNGLLIILFTDEESYEQGENIRLNLVKVNISRSSIALNYNSGQRFEFIARKSGRRIWTWSQDRSFAQVTKRITLEPEEAVVYRAIWDQQNNNNQQIETGRYRIQGWNTAQQLEDNKLDIFLEIE</sequence>
<dbReference type="Pfam" id="PF01476">
    <property type="entry name" value="LysM"/>
    <property type="match status" value="1"/>
</dbReference>
<dbReference type="RefSeq" id="WP_078809694.1">
    <property type="nucleotide sequence ID" value="NZ_FUWM01000009.1"/>
</dbReference>
<dbReference type="SMART" id="SM00257">
    <property type="entry name" value="LysM"/>
    <property type="match status" value="1"/>
</dbReference>
<dbReference type="Pfam" id="PF12690">
    <property type="entry name" value="BsuPI"/>
    <property type="match status" value="1"/>
</dbReference>
<name>A0A1T4LPZ2_9FIRM</name>
<feature type="domain" description="LysM" evidence="1">
    <location>
        <begin position="1"/>
        <end position="45"/>
    </location>
</feature>
<dbReference type="PROSITE" id="PS51782">
    <property type="entry name" value="LYSM"/>
    <property type="match status" value="1"/>
</dbReference>
<keyword evidence="3" id="KW-1185">Reference proteome</keyword>
<dbReference type="SUPFAM" id="SSF54106">
    <property type="entry name" value="LysM domain"/>
    <property type="match status" value="1"/>
</dbReference>
<dbReference type="InterPro" id="IPR036779">
    <property type="entry name" value="LysM_dom_sf"/>
</dbReference>
<evidence type="ECO:0000313" key="2">
    <source>
        <dbReference type="EMBL" id="SJZ56706.1"/>
    </source>
</evidence>